<reference evidence="1" key="2">
    <citation type="journal article" date="2022" name="New Phytol.">
        <title>Evolutionary transition to the ectomycorrhizal habit in the genomes of a hyperdiverse lineage of mushroom-forming fungi.</title>
        <authorList>
            <person name="Looney B."/>
            <person name="Miyauchi S."/>
            <person name="Morin E."/>
            <person name="Drula E."/>
            <person name="Courty P.E."/>
            <person name="Kohler A."/>
            <person name="Kuo A."/>
            <person name="LaButti K."/>
            <person name="Pangilinan J."/>
            <person name="Lipzen A."/>
            <person name="Riley R."/>
            <person name="Andreopoulos W."/>
            <person name="He G."/>
            <person name="Johnson J."/>
            <person name="Nolan M."/>
            <person name="Tritt A."/>
            <person name="Barry K.W."/>
            <person name="Grigoriev I.V."/>
            <person name="Nagy L.G."/>
            <person name="Hibbett D."/>
            <person name="Henrissat B."/>
            <person name="Matheny P.B."/>
            <person name="Labbe J."/>
            <person name="Martin F.M."/>
        </authorList>
    </citation>
    <scope>NUCLEOTIDE SEQUENCE</scope>
    <source>
        <strain evidence="1">EC-137</strain>
    </source>
</reference>
<gene>
    <name evidence="1" type="ORF">K488DRAFT_81465</name>
</gene>
<dbReference type="EMBL" id="MU273465">
    <property type="protein sequence ID" value="KAI0037244.1"/>
    <property type="molecule type" value="Genomic_DNA"/>
</dbReference>
<comment type="caution">
    <text evidence="1">The sequence shown here is derived from an EMBL/GenBank/DDBJ whole genome shotgun (WGS) entry which is preliminary data.</text>
</comment>
<evidence type="ECO:0000313" key="2">
    <source>
        <dbReference type="Proteomes" id="UP000814128"/>
    </source>
</evidence>
<name>A0ACB8QZG2_9AGAM</name>
<accession>A0ACB8QZG2</accession>
<keyword evidence="2" id="KW-1185">Reference proteome</keyword>
<sequence length="180" mass="19560">MPDLAIKMVSDAARPGTEHADAAGTLLTPHRTDATGKGQARTRHSEERIDSAAPAFRTKRPRFAKRFVRGPFHARHIITLAPDAGRPSTHPLPTPTRKPHPPTPHMSPFSLFRIGFARTDAAGDTSTAQAVARLREQHALLTAALRAVAAAFRALAASVRRASERRRAYLWSDAERAIAG</sequence>
<dbReference type="Proteomes" id="UP000814128">
    <property type="component" value="Unassembled WGS sequence"/>
</dbReference>
<reference evidence="1" key="1">
    <citation type="submission" date="2021-02" db="EMBL/GenBank/DDBJ databases">
        <authorList>
            <consortium name="DOE Joint Genome Institute"/>
            <person name="Ahrendt S."/>
            <person name="Looney B.P."/>
            <person name="Miyauchi S."/>
            <person name="Morin E."/>
            <person name="Drula E."/>
            <person name="Courty P.E."/>
            <person name="Chicoki N."/>
            <person name="Fauchery L."/>
            <person name="Kohler A."/>
            <person name="Kuo A."/>
            <person name="Labutti K."/>
            <person name="Pangilinan J."/>
            <person name="Lipzen A."/>
            <person name="Riley R."/>
            <person name="Andreopoulos W."/>
            <person name="He G."/>
            <person name="Johnson J."/>
            <person name="Barry K.W."/>
            <person name="Grigoriev I.V."/>
            <person name="Nagy L."/>
            <person name="Hibbett D."/>
            <person name="Henrissat B."/>
            <person name="Matheny P.B."/>
            <person name="Labbe J."/>
            <person name="Martin F."/>
        </authorList>
    </citation>
    <scope>NUCLEOTIDE SEQUENCE</scope>
    <source>
        <strain evidence="1">EC-137</strain>
    </source>
</reference>
<protein>
    <submittedName>
        <fullName evidence="1">Uncharacterized protein</fullName>
    </submittedName>
</protein>
<evidence type="ECO:0000313" key="1">
    <source>
        <dbReference type="EMBL" id="KAI0037244.1"/>
    </source>
</evidence>
<proteinExistence type="predicted"/>
<organism evidence="1 2">
    <name type="scientific">Vararia minispora EC-137</name>
    <dbReference type="NCBI Taxonomy" id="1314806"/>
    <lineage>
        <taxon>Eukaryota</taxon>
        <taxon>Fungi</taxon>
        <taxon>Dikarya</taxon>
        <taxon>Basidiomycota</taxon>
        <taxon>Agaricomycotina</taxon>
        <taxon>Agaricomycetes</taxon>
        <taxon>Russulales</taxon>
        <taxon>Lachnocladiaceae</taxon>
        <taxon>Vararia</taxon>
    </lineage>
</organism>